<reference evidence="1 2" key="1">
    <citation type="submission" date="2019-05" db="EMBL/GenBank/DDBJ databases">
        <title>Another draft genome of Portunus trituberculatus and its Hox gene families provides insights of decapod evolution.</title>
        <authorList>
            <person name="Jeong J.-H."/>
            <person name="Song I."/>
            <person name="Kim S."/>
            <person name="Choi T."/>
            <person name="Kim D."/>
            <person name="Ryu S."/>
            <person name="Kim W."/>
        </authorList>
    </citation>
    <scope>NUCLEOTIDE SEQUENCE [LARGE SCALE GENOMIC DNA]</scope>
    <source>
        <tissue evidence="1">Muscle</tissue>
    </source>
</reference>
<evidence type="ECO:0000313" key="2">
    <source>
        <dbReference type="Proteomes" id="UP000324222"/>
    </source>
</evidence>
<accession>A0A5B7F5P7</accession>
<evidence type="ECO:0000313" key="1">
    <source>
        <dbReference type="EMBL" id="MPC42341.1"/>
    </source>
</evidence>
<organism evidence="1 2">
    <name type="scientific">Portunus trituberculatus</name>
    <name type="common">Swimming crab</name>
    <name type="synonym">Neptunus trituberculatus</name>
    <dbReference type="NCBI Taxonomy" id="210409"/>
    <lineage>
        <taxon>Eukaryota</taxon>
        <taxon>Metazoa</taxon>
        <taxon>Ecdysozoa</taxon>
        <taxon>Arthropoda</taxon>
        <taxon>Crustacea</taxon>
        <taxon>Multicrustacea</taxon>
        <taxon>Malacostraca</taxon>
        <taxon>Eumalacostraca</taxon>
        <taxon>Eucarida</taxon>
        <taxon>Decapoda</taxon>
        <taxon>Pleocyemata</taxon>
        <taxon>Brachyura</taxon>
        <taxon>Eubrachyura</taxon>
        <taxon>Portunoidea</taxon>
        <taxon>Portunidae</taxon>
        <taxon>Portuninae</taxon>
        <taxon>Portunus</taxon>
    </lineage>
</organism>
<dbReference type="AlphaFoldDB" id="A0A5B7F5P7"/>
<keyword evidence="2" id="KW-1185">Reference proteome</keyword>
<name>A0A5B7F5P7_PORTR</name>
<comment type="caution">
    <text evidence="1">The sequence shown here is derived from an EMBL/GenBank/DDBJ whole genome shotgun (WGS) entry which is preliminary data.</text>
</comment>
<sequence>MFARIIYIDDILIECWRGFSEDAESPISFSLVASEMVERKPSQMLKGALRHAFRITRAQEAVRA</sequence>
<dbReference type="Proteomes" id="UP000324222">
    <property type="component" value="Unassembled WGS sequence"/>
</dbReference>
<gene>
    <name evidence="1" type="ORF">E2C01_035961</name>
</gene>
<proteinExistence type="predicted"/>
<protein>
    <submittedName>
        <fullName evidence="1">Uncharacterized protein</fullName>
    </submittedName>
</protein>
<dbReference type="EMBL" id="VSRR010005398">
    <property type="protein sequence ID" value="MPC42341.1"/>
    <property type="molecule type" value="Genomic_DNA"/>
</dbReference>